<evidence type="ECO:0000313" key="1">
    <source>
        <dbReference type="EMBL" id="RDY30313.1"/>
    </source>
</evidence>
<protein>
    <submittedName>
        <fullName evidence="1">Uncharacterized protein</fullName>
    </submittedName>
</protein>
<proteinExistence type="predicted"/>
<dbReference type="RefSeq" id="WP_094376332.1">
    <property type="nucleotide sequence ID" value="NZ_NOKA02000041.1"/>
</dbReference>
<reference evidence="1 2" key="1">
    <citation type="journal article" date="2017" name="Genome Announc.">
        <title>Draft Genome Sequence of a Sporulating and Motile Strain of Lachnotalea glycerini Isolated from Water in Quebec City, Canada.</title>
        <authorList>
            <person name="Maheux A.F."/>
            <person name="Boudreau D.K."/>
            <person name="Berube E."/>
            <person name="Boissinot M."/>
            <person name="Raymond F."/>
            <person name="Brodeur S."/>
            <person name="Corbeil J."/>
            <person name="Isabel S."/>
            <person name="Omar R.F."/>
            <person name="Bergeron M.G."/>
        </authorList>
    </citation>
    <scope>NUCLEOTIDE SEQUENCE [LARGE SCALE GENOMIC DNA]</scope>
    <source>
        <strain evidence="1 2">CCRI-19302</strain>
    </source>
</reference>
<evidence type="ECO:0000313" key="2">
    <source>
        <dbReference type="Proteomes" id="UP000216411"/>
    </source>
</evidence>
<name>A0A371JC57_9FIRM</name>
<keyword evidence="2" id="KW-1185">Reference proteome</keyword>
<sequence length="166" mass="18805">MFDQFGEFDSVEELNLAAAGLLKEGDTKSLKALARENGIEEEDVNDYIAGMTKELVTLYSAAYGRLLIEEEKVINKKKNVMEKMPLQLILTMLRGMCTSEELARAVMKKGKCISNIYQCIRSEAEKHKSGNMGMACGTDRELCEMIRTYYMESDQVFKEKVAAIYK</sequence>
<dbReference type="Proteomes" id="UP000216411">
    <property type="component" value="Unassembled WGS sequence"/>
</dbReference>
<organism evidence="1 2">
    <name type="scientific">Lachnotalea glycerini</name>
    <dbReference type="NCBI Taxonomy" id="1763509"/>
    <lineage>
        <taxon>Bacteria</taxon>
        <taxon>Bacillati</taxon>
        <taxon>Bacillota</taxon>
        <taxon>Clostridia</taxon>
        <taxon>Lachnospirales</taxon>
        <taxon>Lachnospiraceae</taxon>
        <taxon>Lachnotalea</taxon>
    </lineage>
</organism>
<comment type="caution">
    <text evidence="1">The sequence shown here is derived from an EMBL/GenBank/DDBJ whole genome shotgun (WGS) entry which is preliminary data.</text>
</comment>
<dbReference type="AlphaFoldDB" id="A0A371JC57"/>
<gene>
    <name evidence="1" type="ORF">CG710_015380</name>
</gene>
<accession>A0A371JC57</accession>
<dbReference type="OrthoDB" id="2067995at2"/>
<dbReference type="EMBL" id="NOKA02000041">
    <property type="protein sequence ID" value="RDY30313.1"/>
    <property type="molecule type" value="Genomic_DNA"/>
</dbReference>